<feature type="region of interest" description="Disordered" evidence="1">
    <location>
        <begin position="301"/>
        <end position="404"/>
    </location>
</feature>
<dbReference type="EMBL" id="BLZA01000049">
    <property type="protein sequence ID" value="GHJ89825.1"/>
    <property type="molecule type" value="Genomic_DNA"/>
</dbReference>
<dbReference type="Proteomes" id="UP000620104">
    <property type="component" value="Unassembled WGS sequence"/>
</dbReference>
<feature type="region of interest" description="Disordered" evidence="1">
    <location>
        <begin position="149"/>
        <end position="168"/>
    </location>
</feature>
<evidence type="ECO:0000313" key="3">
    <source>
        <dbReference type="Proteomes" id="UP000620104"/>
    </source>
</evidence>
<accession>A0A8H3TZ15</accession>
<feature type="region of interest" description="Disordered" evidence="1">
    <location>
        <begin position="420"/>
        <end position="534"/>
    </location>
</feature>
<evidence type="ECO:0000256" key="1">
    <source>
        <dbReference type="SAM" id="MobiDB-lite"/>
    </source>
</evidence>
<feature type="region of interest" description="Disordered" evidence="1">
    <location>
        <begin position="102"/>
        <end position="141"/>
    </location>
</feature>
<gene>
    <name evidence="2" type="ORF">NliqN6_6227</name>
</gene>
<feature type="compositionally biased region" description="Acidic residues" evidence="1">
    <location>
        <begin position="448"/>
        <end position="471"/>
    </location>
</feature>
<dbReference type="PANTHER" id="PTHR40635:SF1">
    <property type="match status" value="1"/>
</dbReference>
<dbReference type="PANTHER" id="PTHR40635">
    <property type="match status" value="1"/>
</dbReference>
<feature type="region of interest" description="Disordered" evidence="1">
    <location>
        <begin position="212"/>
        <end position="232"/>
    </location>
</feature>
<keyword evidence="3" id="KW-1185">Reference proteome</keyword>
<sequence length="534" mass="58130">MPYSTRNALYLRISSWTVLPLYLYLDERHVPWMTDATLHAALADLRPMLLKKFHDEDPRLGKKSSVEVHRGATYQFAFFFRKTDTRHVVLLKKREYVPRVVPRTIKRQPEPTPEPVKRRRRGGGRTPAATRPEESPSLLPMDDAPIAAADLSTPTSAPPASEQPLFLPSEDEPLVTVKSEPIDDAPDPSIPLRSAEEIHELRAGAEASLGRTLLDTGYEDPVPDGGRGERKASEELLTFRAVEEDEDEKGKDVKQDVKPLMRLSYKGFSIASRHLVLIIEPYPALPASILNTRRARSTYSRSMSRATGVGVEREREMTTRGETPLVPNSRRGGTGSVRPTPTPTPFAGMRETPMPSSRSGGGRLPSRTPLFRDMTPMSAFGDGASSGGARGPALFDEQDSSDEEDMAWRRRVRQGSYAPWRGASVLPNGEDSERGAAVSLGRRRITESDDSDGIDDDEGVEGDPASDDSDAEVVQARRLMALSQRLQGNTEGRAGTVGAAAVGVDAGELGRGGDDDAYGEGDDGFGDDVGGAEA</sequence>
<reference evidence="2" key="1">
    <citation type="submission" date="2020-07" db="EMBL/GenBank/DDBJ databases">
        <title>Draft Genome Sequence of a Deep-Sea Yeast, Naganishia (Cryptococcus) liquefaciens strain N6.</title>
        <authorList>
            <person name="Han Y.W."/>
            <person name="Kajitani R."/>
            <person name="Morimoto H."/>
            <person name="Parhat M."/>
            <person name="Tsubouchi H."/>
            <person name="Bakenova O."/>
            <person name="Ogata M."/>
            <person name="Argunhan B."/>
            <person name="Aoki R."/>
            <person name="Kajiwara S."/>
            <person name="Itoh T."/>
            <person name="Iwasaki H."/>
        </authorList>
    </citation>
    <scope>NUCLEOTIDE SEQUENCE</scope>
    <source>
        <strain evidence="2">N6</strain>
    </source>
</reference>
<evidence type="ECO:0000313" key="2">
    <source>
        <dbReference type="EMBL" id="GHJ89825.1"/>
    </source>
</evidence>
<feature type="compositionally biased region" description="Acidic residues" evidence="1">
    <location>
        <begin position="515"/>
        <end position="526"/>
    </location>
</feature>
<feature type="compositionally biased region" description="Low complexity" evidence="1">
    <location>
        <begin position="492"/>
        <end position="507"/>
    </location>
</feature>
<name>A0A8H3TZ15_9TREE</name>
<organism evidence="2 3">
    <name type="scientific">Naganishia liquefaciens</name>
    <dbReference type="NCBI Taxonomy" id="104408"/>
    <lineage>
        <taxon>Eukaryota</taxon>
        <taxon>Fungi</taxon>
        <taxon>Dikarya</taxon>
        <taxon>Basidiomycota</taxon>
        <taxon>Agaricomycotina</taxon>
        <taxon>Tremellomycetes</taxon>
        <taxon>Filobasidiales</taxon>
        <taxon>Filobasidiaceae</taxon>
        <taxon>Naganishia</taxon>
    </lineage>
</organism>
<protein>
    <submittedName>
        <fullName evidence="2">Uncharacterized protein</fullName>
    </submittedName>
</protein>
<proteinExistence type="predicted"/>
<comment type="caution">
    <text evidence="2">The sequence shown here is derived from an EMBL/GenBank/DDBJ whole genome shotgun (WGS) entry which is preliminary data.</text>
</comment>
<dbReference type="OrthoDB" id="5374757at2759"/>
<dbReference type="AlphaFoldDB" id="A0A8H3TZ15"/>